<dbReference type="InParanoid" id="A0A3Q7G1G4"/>
<protein>
    <submittedName>
        <fullName evidence="2">Uncharacterized protein</fullName>
    </submittedName>
</protein>
<keyword evidence="1" id="KW-0732">Signal</keyword>
<dbReference type="EnsemblPlants" id="Solyc04g017965.1.1">
    <property type="protein sequence ID" value="Solyc04g017965.1.1"/>
    <property type="gene ID" value="Solyc04g017965.1"/>
</dbReference>
<dbReference type="Proteomes" id="UP000004994">
    <property type="component" value="Chromosome 4"/>
</dbReference>
<organism evidence="2">
    <name type="scientific">Solanum lycopersicum</name>
    <name type="common">Tomato</name>
    <name type="synonym">Lycopersicon esculentum</name>
    <dbReference type="NCBI Taxonomy" id="4081"/>
    <lineage>
        <taxon>Eukaryota</taxon>
        <taxon>Viridiplantae</taxon>
        <taxon>Streptophyta</taxon>
        <taxon>Embryophyta</taxon>
        <taxon>Tracheophyta</taxon>
        <taxon>Spermatophyta</taxon>
        <taxon>Magnoliopsida</taxon>
        <taxon>eudicotyledons</taxon>
        <taxon>Gunneridae</taxon>
        <taxon>Pentapetalae</taxon>
        <taxon>asterids</taxon>
        <taxon>lamiids</taxon>
        <taxon>Solanales</taxon>
        <taxon>Solanaceae</taxon>
        <taxon>Solanoideae</taxon>
        <taxon>Solaneae</taxon>
        <taxon>Solanum</taxon>
        <taxon>Solanum subgen. Lycopersicon</taxon>
    </lineage>
</organism>
<reference evidence="2" key="2">
    <citation type="submission" date="2019-01" db="UniProtKB">
        <authorList>
            <consortium name="EnsemblPlants"/>
        </authorList>
    </citation>
    <scope>IDENTIFICATION</scope>
    <source>
        <strain evidence="2">cv. Heinz 1706</strain>
    </source>
</reference>
<evidence type="ECO:0000313" key="3">
    <source>
        <dbReference type="Proteomes" id="UP000004994"/>
    </source>
</evidence>
<dbReference type="AlphaFoldDB" id="A0A3Q7G1G4"/>
<evidence type="ECO:0000256" key="1">
    <source>
        <dbReference type="SAM" id="SignalP"/>
    </source>
</evidence>
<feature type="signal peptide" evidence="1">
    <location>
        <begin position="1"/>
        <end position="16"/>
    </location>
</feature>
<keyword evidence="3" id="KW-1185">Reference proteome</keyword>
<proteinExistence type="predicted"/>
<feature type="chain" id="PRO_5018751425" evidence="1">
    <location>
        <begin position="17"/>
        <end position="99"/>
    </location>
</feature>
<dbReference type="Gramene" id="Solyc04g017965.1.1">
    <property type="protein sequence ID" value="Solyc04g017965.1.1"/>
    <property type="gene ID" value="Solyc04g017965.1"/>
</dbReference>
<name>A0A3Q7G1G4_SOLLC</name>
<evidence type="ECO:0000313" key="2">
    <source>
        <dbReference type="EnsemblPlants" id="Solyc04g017965.1.1"/>
    </source>
</evidence>
<reference evidence="2" key="1">
    <citation type="journal article" date="2012" name="Nature">
        <title>The tomato genome sequence provides insights into fleshy fruit evolution.</title>
        <authorList>
            <consortium name="Tomato Genome Consortium"/>
        </authorList>
    </citation>
    <scope>NUCLEOTIDE SEQUENCE [LARGE SCALE GENOMIC DNA]</scope>
    <source>
        <strain evidence="2">cv. Heinz 1706</strain>
    </source>
</reference>
<accession>A0A3Q7G1G4</accession>
<sequence length="99" mass="11568">MLFVTFFLDFMQDSLCQSLPNERTEELKMFKITLERIMIFLQLNKHDINLCHKEKLRVTSSGSHPYKSDGSHDDLCQVWNGFEIFGIDRLSSGSKLDDH</sequence>